<dbReference type="GO" id="GO:0051539">
    <property type="term" value="F:4 iron, 4 sulfur cluster binding"/>
    <property type="evidence" value="ECO:0007669"/>
    <property type="project" value="UniProtKB-KW"/>
</dbReference>
<evidence type="ECO:0000313" key="7">
    <source>
        <dbReference type="EMBL" id="MCX8998054.1"/>
    </source>
</evidence>
<keyword evidence="6" id="KW-0411">Iron-sulfur</keyword>
<dbReference type="EC" id="1.14.13.83" evidence="7"/>
<evidence type="ECO:0000313" key="8">
    <source>
        <dbReference type="Proteomes" id="UP001208771"/>
    </source>
</evidence>
<dbReference type="InterPro" id="IPR045854">
    <property type="entry name" value="NO2/SO3_Rdtase_4Fe4S_sf"/>
</dbReference>
<dbReference type="PANTHER" id="PTHR32439">
    <property type="entry name" value="FERREDOXIN--NITRITE REDUCTASE, CHLOROPLASTIC"/>
    <property type="match status" value="1"/>
</dbReference>
<dbReference type="Gene3D" id="3.90.480.10">
    <property type="entry name" value="Sulfite Reductase Hemoprotein,Domain 2"/>
    <property type="match status" value="1"/>
</dbReference>
<dbReference type="AlphaFoldDB" id="A0AAE3N1M6"/>
<dbReference type="EMBL" id="JANFPI010000004">
    <property type="protein sequence ID" value="MCX8998054.1"/>
    <property type="molecule type" value="Genomic_DNA"/>
</dbReference>
<sequence length="444" mass="45207">MTAILPETMRRGACPSLSAPMQTGDGLLCRAALTAPASPRALVSLCAAALRHGNGILDISARGNLQARGLTPESACLFEHEARTFGLPLRDGIAIDTGPLAGLDAAEEADPRPLAEAIRQGVAERGLAPRLAPKTAVVVDGGGRLPLSALLADIRLRAVKNAGWLLFTGGPERPDAAHGLLTANDAVETALILLSQMAEKGRRFRGRDFGADAVRALAGARLAPARPAPVPAGDPKPFGLFALNDGKTAFGIAPAFGQVRAETLIGFLHAAEAAGIEAIRPAPGHALLLIGAPAACAAMEKAAESAGFLTRADDPRAAIAVCPGQPACTSALFDTHALAAEAARLPRLLDGSFTLHISGCAKGCAHPEPALIALSGQPDGIAFAFDGKAGAPPTASLAIDQAAETLRTLSALVELRREAGETAARCLRRLGPAGIAPALTKGTS</sequence>
<keyword evidence="4 7" id="KW-0560">Oxidoreductase</keyword>
<dbReference type="RefSeq" id="WP_306411842.1">
    <property type="nucleotide sequence ID" value="NZ_JANFPI010000004.1"/>
</dbReference>
<dbReference type="Proteomes" id="UP001208771">
    <property type="component" value="Unassembled WGS sequence"/>
</dbReference>
<dbReference type="GO" id="GO:0043818">
    <property type="term" value="F:precorrin-3B synthase activity"/>
    <property type="evidence" value="ECO:0007669"/>
    <property type="project" value="UniProtKB-EC"/>
</dbReference>
<dbReference type="InterPro" id="IPR036136">
    <property type="entry name" value="Nit/Sulf_reduc_fer-like_dom_sf"/>
</dbReference>
<dbReference type="InterPro" id="IPR012798">
    <property type="entry name" value="Cbl_synth_CobG-like"/>
</dbReference>
<dbReference type="PANTHER" id="PTHR32439:SF9">
    <property type="entry name" value="BLR3264 PROTEIN"/>
    <property type="match status" value="1"/>
</dbReference>
<keyword evidence="3" id="KW-0479">Metal-binding</keyword>
<evidence type="ECO:0000256" key="6">
    <source>
        <dbReference type="ARBA" id="ARBA00023014"/>
    </source>
</evidence>
<keyword evidence="2" id="KW-0349">Heme</keyword>
<comment type="caution">
    <text evidence="7">The sequence shown here is derived from an EMBL/GenBank/DDBJ whole genome shotgun (WGS) entry which is preliminary data.</text>
</comment>
<keyword evidence="8" id="KW-1185">Reference proteome</keyword>
<reference evidence="7" key="1">
    <citation type="submission" date="2022-07" db="EMBL/GenBank/DDBJ databases">
        <title>Ectorhizobium quercum gen.nov., sp. nov.</title>
        <authorList>
            <person name="Ma T."/>
            <person name="Li Y."/>
        </authorList>
    </citation>
    <scope>NUCLEOTIDE SEQUENCE</scope>
    <source>
        <strain evidence="7">BDR2-2</strain>
    </source>
</reference>
<dbReference type="InterPro" id="IPR051329">
    <property type="entry name" value="NIR_SIR_4Fe-4S"/>
</dbReference>
<proteinExistence type="predicted"/>
<evidence type="ECO:0000256" key="4">
    <source>
        <dbReference type="ARBA" id="ARBA00023002"/>
    </source>
</evidence>
<gene>
    <name evidence="7" type="primary">cobG</name>
    <name evidence="7" type="ORF">NOF55_13165</name>
</gene>
<evidence type="ECO:0000256" key="5">
    <source>
        <dbReference type="ARBA" id="ARBA00023004"/>
    </source>
</evidence>
<dbReference type="SUPFAM" id="SSF55124">
    <property type="entry name" value="Nitrite/Sulfite reductase N-terminal domain-like"/>
    <property type="match status" value="2"/>
</dbReference>
<evidence type="ECO:0000256" key="2">
    <source>
        <dbReference type="ARBA" id="ARBA00022617"/>
    </source>
</evidence>
<dbReference type="SUPFAM" id="SSF56014">
    <property type="entry name" value="Nitrite and sulphite reductase 4Fe-4S domain-like"/>
    <property type="match status" value="2"/>
</dbReference>
<keyword evidence="5" id="KW-0408">Iron</keyword>
<dbReference type="GO" id="GO:0046872">
    <property type="term" value="F:metal ion binding"/>
    <property type="evidence" value="ECO:0007669"/>
    <property type="project" value="UniProtKB-KW"/>
</dbReference>
<dbReference type="Gene3D" id="3.30.413.10">
    <property type="entry name" value="Sulfite Reductase Hemoprotein, domain 1"/>
    <property type="match status" value="2"/>
</dbReference>
<organism evidence="7 8">
    <name type="scientific">Ectorhizobium quercum</name>
    <dbReference type="NCBI Taxonomy" id="2965071"/>
    <lineage>
        <taxon>Bacteria</taxon>
        <taxon>Pseudomonadati</taxon>
        <taxon>Pseudomonadota</taxon>
        <taxon>Alphaproteobacteria</taxon>
        <taxon>Hyphomicrobiales</taxon>
        <taxon>Rhizobiaceae</taxon>
        <taxon>Ectorhizobium</taxon>
    </lineage>
</organism>
<dbReference type="NCBIfam" id="TIGR02435">
    <property type="entry name" value="CobG"/>
    <property type="match status" value="1"/>
</dbReference>
<evidence type="ECO:0000256" key="1">
    <source>
        <dbReference type="ARBA" id="ARBA00022485"/>
    </source>
</evidence>
<keyword evidence="1" id="KW-0004">4Fe-4S</keyword>
<name>A0AAE3N1M6_9HYPH</name>
<accession>A0AAE3N1M6</accession>
<protein>
    <submittedName>
        <fullName evidence="7">Precorrin-3B synthase</fullName>
        <ecNumber evidence="7">1.14.13.83</ecNumber>
    </submittedName>
</protein>
<evidence type="ECO:0000256" key="3">
    <source>
        <dbReference type="ARBA" id="ARBA00022723"/>
    </source>
</evidence>